<keyword evidence="3 4" id="KW-0131">Cell cycle</keyword>
<dbReference type="GO" id="GO:0003677">
    <property type="term" value="F:DNA binding"/>
    <property type="evidence" value="ECO:0007669"/>
    <property type="project" value="UniProtKB-UniRule"/>
</dbReference>
<protein>
    <recommendedName>
        <fullName evidence="4">Probable cell division protein WhiA</fullName>
    </recommendedName>
</protein>
<dbReference type="OrthoDB" id="401278at2"/>
<evidence type="ECO:0000256" key="2">
    <source>
        <dbReference type="ARBA" id="ARBA00023125"/>
    </source>
</evidence>
<evidence type="ECO:0000256" key="3">
    <source>
        <dbReference type="ARBA" id="ARBA00023306"/>
    </source>
</evidence>
<dbReference type="RefSeq" id="WP_146308432.1">
    <property type="nucleotide sequence ID" value="NZ_CP041663.1"/>
</dbReference>
<dbReference type="NCBIfam" id="TIGR00647">
    <property type="entry name" value="DNA_bind_WhiA"/>
    <property type="match status" value="1"/>
</dbReference>
<dbReference type="InterPro" id="IPR027434">
    <property type="entry name" value="Homing_endonucl"/>
</dbReference>
<dbReference type="PANTHER" id="PTHR37307">
    <property type="entry name" value="CELL DIVISION PROTEIN WHIA-RELATED"/>
    <property type="match status" value="1"/>
</dbReference>
<dbReference type="GO" id="GO:0043937">
    <property type="term" value="P:regulation of sporulation"/>
    <property type="evidence" value="ECO:0007669"/>
    <property type="project" value="InterPro"/>
</dbReference>
<dbReference type="SUPFAM" id="SSF55608">
    <property type="entry name" value="Homing endonucleases"/>
    <property type="match status" value="1"/>
</dbReference>
<comment type="function">
    <text evidence="4">Involved in cell division and chromosome segregation.</text>
</comment>
<evidence type="ECO:0000256" key="1">
    <source>
        <dbReference type="ARBA" id="ARBA00022618"/>
    </source>
</evidence>
<sequence length="277" mass="32747">MKKEFSFAQEIKLEIIDNQKLPKNIKSFIKGFIFSGAKIIDDEYVCIIRNKIYLEKIINLLKIIKIEFTVQNTKLSINKKYFKNESINYPSSYFAGVFFSSGSCFNKNSTSYHLEFSCYYEKNMNVLIEKLNSYDFDFHILNRNNKFTAYIKKIDKICEFLLAIDAKKAYFSLQDVKIERDLENTINRVNNIDFSNLTKVAKSSINHIKMINFIFENNLEGYFNQNQLVFFNIKLEHPELSLQNISEILENEYNIFISKGGLNHWINKLKSVYDNYK</sequence>
<keyword evidence="2 4" id="KW-0238">DNA-binding</keyword>
<dbReference type="Pfam" id="PF14527">
    <property type="entry name" value="LAGLIDADG_WhiA"/>
    <property type="match status" value="1"/>
</dbReference>
<evidence type="ECO:0000256" key="4">
    <source>
        <dbReference type="HAMAP-Rule" id="MF_01420"/>
    </source>
</evidence>
<feature type="domain" description="Sporulation regulator WhiA C-terminal" evidence="5">
    <location>
        <begin position="186"/>
        <end position="272"/>
    </location>
</feature>
<dbReference type="PANTHER" id="PTHR37307:SF1">
    <property type="entry name" value="CELL DIVISION PROTEIN WHIA-RELATED"/>
    <property type="match status" value="1"/>
</dbReference>
<dbReference type="Gene3D" id="3.10.28.10">
    <property type="entry name" value="Homing endonucleases"/>
    <property type="match status" value="1"/>
</dbReference>
<dbReference type="Pfam" id="PF02650">
    <property type="entry name" value="HTH_WhiA"/>
    <property type="match status" value="1"/>
</dbReference>
<keyword evidence="1 4" id="KW-0132">Cell division</keyword>
<evidence type="ECO:0000313" key="8">
    <source>
        <dbReference type="Proteomes" id="UP000317512"/>
    </source>
</evidence>
<proteinExistence type="inferred from homology"/>
<dbReference type="EMBL" id="CP041663">
    <property type="protein sequence ID" value="QDY88092.1"/>
    <property type="molecule type" value="Genomic_DNA"/>
</dbReference>
<name>A0A5B8JAI6_9MOLU</name>
<reference evidence="8" key="1">
    <citation type="submission" date="2019-07" db="EMBL/GenBank/DDBJ databases">
        <title>Complete genome sequences of three Mycoplasma sp. 1220 strains.</title>
        <authorList>
            <person name="Grozner D."/>
            <person name="Forro B."/>
            <person name="Kovacs A.B."/>
            <person name="Marton S."/>
            <person name="Banyai K."/>
            <person name="Kreizinger Z."/>
            <person name="Sulyok K.M."/>
            <person name="Gyuranecz M."/>
        </authorList>
    </citation>
    <scope>NUCLEOTIDE SEQUENCE [LARGE SCALE GENOMIC DNA]</scope>
    <source>
        <strain evidence="8">MYCAV93</strain>
    </source>
</reference>
<dbReference type="InterPro" id="IPR039518">
    <property type="entry name" value="WhiA_LAGLIDADG_dom"/>
</dbReference>
<feature type="domain" description="WhiA LAGLIDADG-like" evidence="6">
    <location>
        <begin position="92"/>
        <end position="182"/>
    </location>
</feature>
<dbReference type="HAMAP" id="MF_01420">
    <property type="entry name" value="HTH_type_WhiA"/>
    <property type="match status" value="1"/>
</dbReference>
<organism evidence="7 8">
    <name type="scientific">Mycoplasma anserisalpingitidis</name>
    <dbReference type="NCBI Taxonomy" id="519450"/>
    <lineage>
        <taxon>Bacteria</taxon>
        <taxon>Bacillati</taxon>
        <taxon>Mycoplasmatota</taxon>
        <taxon>Mollicutes</taxon>
        <taxon>Mycoplasmataceae</taxon>
        <taxon>Mycoplasma</taxon>
    </lineage>
</organism>
<dbReference type="Proteomes" id="UP000317512">
    <property type="component" value="Chromosome"/>
</dbReference>
<dbReference type="GO" id="GO:0051301">
    <property type="term" value="P:cell division"/>
    <property type="evidence" value="ECO:0007669"/>
    <property type="project" value="UniProtKB-UniRule"/>
</dbReference>
<dbReference type="InterPro" id="IPR003802">
    <property type="entry name" value="Sporulation_regulator_WhiA"/>
</dbReference>
<evidence type="ECO:0000313" key="7">
    <source>
        <dbReference type="EMBL" id="QDY88092.1"/>
    </source>
</evidence>
<gene>
    <name evidence="4 7" type="primary">whiA</name>
    <name evidence="7" type="ORF">FOY43_00195</name>
</gene>
<evidence type="ECO:0000259" key="5">
    <source>
        <dbReference type="Pfam" id="PF02650"/>
    </source>
</evidence>
<evidence type="ECO:0000259" key="6">
    <source>
        <dbReference type="Pfam" id="PF14527"/>
    </source>
</evidence>
<dbReference type="AlphaFoldDB" id="A0A5B8JAI6"/>
<accession>A0A5B8JAI6</accession>
<dbReference type="InterPro" id="IPR023054">
    <property type="entry name" value="Sporulation_regulator_WhiA_C"/>
</dbReference>
<comment type="similarity">
    <text evidence="4">Belongs to the WhiA family.</text>
</comment>